<organism evidence="2 3">
    <name type="scientific">Frankliniella fusca</name>
    <dbReference type="NCBI Taxonomy" id="407009"/>
    <lineage>
        <taxon>Eukaryota</taxon>
        <taxon>Metazoa</taxon>
        <taxon>Ecdysozoa</taxon>
        <taxon>Arthropoda</taxon>
        <taxon>Hexapoda</taxon>
        <taxon>Insecta</taxon>
        <taxon>Pterygota</taxon>
        <taxon>Neoptera</taxon>
        <taxon>Paraneoptera</taxon>
        <taxon>Thysanoptera</taxon>
        <taxon>Terebrantia</taxon>
        <taxon>Thripoidea</taxon>
        <taxon>Thripidae</taxon>
        <taxon>Frankliniella</taxon>
    </lineage>
</organism>
<keyword evidence="3" id="KW-1185">Reference proteome</keyword>
<accession>A0AAE1LR07</accession>
<proteinExistence type="predicted"/>
<reference evidence="2" key="2">
    <citation type="journal article" date="2023" name="BMC Genomics">
        <title>Pest status, molecular evolution, and epigenetic factors derived from the genome assembly of Frankliniella fusca, a thysanopteran phytovirus vector.</title>
        <authorList>
            <person name="Catto M.A."/>
            <person name="Labadie P.E."/>
            <person name="Jacobson A.L."/>
            <person name="Kennedy G.G."/>
            <person name="Srinivasan R."/>
            <person name="Hunt B.G."/>
        </authorList>
    </citation>
    <scope>NUCLEOTIDE SEQUENCE</scope>
    <source>
        <strain evidence="2">PL_HMW_Pooled</strain>
    </source>
</reference>
<dbReference type="EMBL" id="JAHWGI010001356">
    <property type="protein sequence ID" value="KAK3928893.1"/>
    <property type="molecule type" value="Genomic_DNA"/>
</dbReference>
<evidence type="ECO:0000313" key="3">
    <source>
        <dbReference type="Proteomes" id="UP001219518"/>
    </source>
</evidence>
<feature type="region of interest" description="Disordered" evidence="1">
    <location>
        <begin position="16"/>
        <end position="48"/>
    </location>
</feature>
<dbReference type="AlphaFoldDB" id="A0AAE1LR07"/>
<name>A0AAE1LR07_9NEOP</name>
<dbReference type="Proteomes" id="UP001219518">
    <property type="component" value="Unassembled WGS sequence"/>
</dbReference>
<evidence type="ECO:0000313" key="2">
    <source>
        <dbReference type="EMBL" id="KAK3928893.1"/>
    </source>
</evidence>
<evidence type="ECO:0000256" key="1">
    <source>
        <dbReference type="SAM" id="MobiDB-lite"/>
    </source>
</evidence>
<gene>
    <name evidence="2" type="ORF">KUF71_017117</name>
</gene>
<sequence length="64" mass="7170">RRPRGAERPAIFQISCYKPMGRPGDGRHSAGRTTARLKQDKYSQPRVGVPAVLLENPSDRRSHS</sequence>
<reference evidence="2" key="1">
    <citation type="submission" date="2021-07" db="EMBL/GenBank/DDBJ databases">
        <authorList>
            <person name="Catto M.A."/>
            <person name="Jacobson A."/>
            <person name="Kennedy G."/>
            <person name="Labadie P."/>
            <person name="Hunt B.G."/>
            <person name="Srinivasan R."/>
        </authorList>
    </citation>
    <scope>NUCLEOTIDE SEQUENCE</scope>
    <source>
        <strain evidence="2">PL_HMW_Pooled</strain>
        <tissue evidence="2">Head</tissue>
    </source>
</reference>
<protein>
    <submittedName>
        <fullName evidence="2">Doublecortin domain-containing protein 1</fullName>
    </submittedName>
</protein>
<feature type="non-terminal residue" evidence="2">
    <location>
        <position position="1"/>
    </location>
</feature>
<comment type="caution">
    <text evidence="2">The sequence shown here is derived from an EMBL/GenBank/DDBJ whole genome shotgun (WGS) entry which is preliminary data.</text>
</comment>